<dbReference type="Gene3D" id="3.40.50.300">
    <property type="entry name" value="P-loop containing nucleotide triphosphate hydrolases"/>
    <property type="match status" value="1"/>
</dbReference>
<name>A0ABP7BGQ5_9MICO</name>
<dbReference type="EMBL" id="BAAAYV010000009">
    <property type="protein sequence ID" value="GAA3658854.1"/>
    <property type="molecule type" value="Genomic_DNA"/>
</dbReference>
<sequence>MGGSDDPALLATVHEDGSARIVAGEAVTEFGTSTIDAGREAVMLHTIALAAERGLPVRVRVTEPDGVWPLVVSASGEVEPDQDVPEEQPPAPASRGEGSGTGSPVPSTPYDLDDDDSDVVDDPSDDSPARRRREAPQPAAPAPVPRSAAIDDRATAGADALVADVAAVPPAAASPTPGPTTRPGARRGGAADGRRSFLTPERLEEPASRGWRGALIRLGMRMSPNAAERAERADMSTVSQHWPGPRTIAIVNGKGGSGKTPTTILTAAVFARYGGVGVLAWDNNQTRGTLGWRTEQGPHDASLHDLLPETERLLSASAQSADLARYVHHQTRDRYDVLRSRPVLLAHEQRVEREDVDRIHAVAAKYYRLIVMDSGNDESDPMWRQMIERTDQLVVATTTRAEHAEAGALLLEALAERDERSAALVRGSVAVVSQADQYAQASDVRNVVEGYEALSREVVAIPYDPAMTGGFLHYGALRPATQRAWLAATAAIARGLGPQAS</sequence>
<evidence type="ECO:0008006" key="4">
    <source>
        <dbReference type="Google" id="ProtNLM"/>
    </source>
</evidence>
<feature type="compositionally biased region" description="Low complexity" evidence="1">
    <location>
        <begin position="168"/>
        <end position="183"/>
    </location>
</feature>
<gene>
    <name evidence="2" type="ORF">GCM10022202_19290</name>
</gene>
<dbReference type="PANTHER" id="PTHR43384:SF14">
    <property type="entry name" value="ESX-1 SECRETION-ASSOCIATED PROTEIN ESPI"/>
    <property type="match status" value="1"/>
</dbReference>
<dbReference type="RefSeq" id="WP_221859172.1">
    <property type="nucleotide sequence ID" value="NZ_BAAAYV010000009.1"/>
</dbReference>
<dbReference type="SUPFAM" id="SSF52540">
    <property type="entry name" value="P-loop containing nucleoside triphosphate hydrolases"/>
    <property type="match status" value="1"/>
</dbReference>
<evidence type="ECO:0000313" key="2">
    <source>
        <dbReference type="EMBL" id="GAA3658854.1"/>
    </source>
</evidence>
<dbReference type="InterPro" id="IPR050625">
    <property type="entry name" value="ParA/MinD_ATPase"/>
</dbReference>
<dbReference type="PANTHER" id="PTHR43384">
    <property type="entry name" value="SEPTUM SITE-DETERMINING PROTEIN MIND HOMOLOG, CHLOROPLASTIC-RELATED"/>
    <property type="match status" value="1"/>
</dbReference>
<evidence type="ECO:0000256" key="1">
    <source>
        <dbReference type="SAM" id="MobiDB-lite"/>
    </source>
</evidence>
<comment type="caution">
    <text evidence="2">The sequence shown here is derived from an EMBL/GenBank/DDBJ whole genome shotgun (WGS) entry which is preliminary data.</text>
</comment>
<keyword evidence="3" id="KW-1185">Reference proteome</keyword>
<feature type="region of interest" description="Disordered" evidence="1">
    <location>
        <begin position="74"/>
        <end position="148"/>
    </location>
</feature>
<accession>A0ABP7BGQ5</accession>
<feature type="compositionally biased region" description="Acidic residues" evidence="1">
    <location>
        <begin position="111"/>
        <end position="125"/>
    </location>
</feature>
<feature type="region of interest" description="Disordered" evidence="1">
    <location>
        <begin position="168"/>
        <end position="206"/>
    </location>
</feature>
<reference evidence="3" key="1">
    <citation type="journal article" date="2019" name="Int. J. Syst. Evol. Microbiol.">
        <title>The Global Catalogue of Microorganisms (GCM) 10K type strain sequencing project: providing services to taxonomists for standard genome sequencing and annotation.</title>
        <authorList>
            <consortium name="The Broad Institute Genomics Platform"/>
            <consortium name="The Broad Institute Genome Sequencing Center for Infectious Disease"/>
            <person name="Wu L."/>
            <person name="Ma J."/>
        </authorList>
    </citation>
    <scope>NUCLEOTIDE SEQUENCE [LARGE SCALE GENOMIC DNA]</scope>
    <source>
        <strain evidence="3">JCM 16546</strain>
    </source>
</reference>
<proteinExistence type="predicted"/>
<organism evidence="2 3">
    <name type="scientific">Microbacterium marinilacus</name>
    <dbReference type="NCBI Taxonomy" id="415209"/>
    <lineage>
        <taxon>Bacteria</taxon>
        <taxon>Bacillati</taxon>
        <taxon>Actinomycetota</taxon>
        <taxon>Actinomycetes</taxon>
        <taxon>Micrococcales</taxon>
        <taxon>Microbacteriaceae</taxon>
        <taxon>Microbacterium</taxon>
    </lineage>
</organism>
<dbReference type="InterPro" id="IPR027417">
    <property type="entry name" value="P-loop_NTPase"/>
</dbReference>
<protein>
    <recommendedName>
        <fullName evidence="4">ATPase</fullName>
    </recommendedName>
</protein>
<evidence type="ECO:0000313" key="3">
    <source>
        <dbReference type="Proteomes" id="UP001410795"/>
    </source>
</evidence>
<dbReference type="Proteomes" id="UP001410795">
    <property type="component" value="Unassembled WGS sequence"/>
</dbReference>